<evidence type="ECO:0000313" key="2">
    <source>
        <dbReference type="EMBL" id="KAJ8651334.1"/>
    </source>
</evidence>
<accession>A0AAD7XP17</accession>
<organism evidence="2 3">
    <name type="scientific">Lichtheimia ornata</name>
    <dbReference type="NCBI Taxonomy" id="688661"/>
    <lineage>
        <taxon>Eukaryota</taxon>
        <taxon>Fungi</taxon>
        <taxon>Fungi incertae sedis</taxon>
        <taxon>Mucoromycota</taxon>
        <taxon>Mucoromycotina</taxon>
        <taxon>Mucoromycetes</taxon>
        <taxon>Mucorales</taxon>
        <taxon>Lichtheimiaceae</taxon>
        <taxon>Lichtheimia</taxon>
    </lineage>
</organism>
<feature type="transmembrane region" description="Helical" evidence="1">
    <location>
        <begin position="21"/>
        <end position="43"/>
    </location>
</feature>
<evidence type="ECO:0000313" key="3">
    <source>
        <dbReference type="Proteomes" id="UP001234581"/>
    </source>
</evidence>
<name>A0AAD7XP17_9FUNG</name>
<protein>
    <submittedName>
        <fullName evidence="2">Uncharacterized protein</fullName>
    </submittedName>
</protein>
<keyword evidence="1" id="KW-1133">Transmembrane helix</keyword>
<dbReference type="AlphaFoldDB" id="A0AAD7XP17"/>
<keyword evidence="3" id="KW-1185">Reference proteome</keyword>
<keyword evidence="1" id="KW-0472">Membrane</keyword>
<dbReference type="RefSeq" id="XP_058336249.1">
    <property type="nucleotide sequence ID" value="XM_058492984.1"/>
</dbReference>
<keyword evidence="1" id="KW-0812">Transmembrane</keyword>
<evidence type="ECO:0000256" key="1">
    <source>
        <dbReference type="SAM" id="Phobius"/>
    </source>
</evidence>
<sequence>MDAAGIAKYRSMDSGQRATSTASFSVSLPYYIFRWFSLLFHLLDTSFHSICSGKATSSISFGVAEFYLVLLWSWLLTTLSMDILLNMPVIGGSYQLQARSSNEQQSPRLYYDSFATVWSALSWPYQLHLRITALAVGS</sequence>
<reference evidence="2 3" key="1">
    <citation type="submission" date="2023-03" db="EMBL/GenBank/DDBJ databases">
        <title>Genome sequence of Lichtheimia ornata CBS 291.66.</title>
        <authorList>
            <person name="Mohabir J.T."/>
            <person name="Shea T.P."/>
            <person name="Kurbessoian T."/>
            <person name="Berby B."/>
            <person name="Fontaine J."/>
            <person name="Livny J."/>
            <person name="Gnirke A."/>
            <person name="Stajich J.E."/>
            <person name="Cuomo C.A."/>
        </authorList>
    </citation>
    <scope>NUCLEOTIDE SEQUENCE [LARGE SCALE GENOMIC DNA]</scope>
    <source>
        <strain evidence="2">CBS 291.66</strain>
    </source>
</reference>
<proteinExistence type="predicted"/>
<feature type="transmembrane region" description="Helical" evidence="1">
    <location>
        <begin position="55"/>
        <end position="77"/>
    </location>
</feature>
<dbReference type="EMBL" id="JARTCD010000282">
    <property type="protein sequence ID" value="KAJ8651334.1"/>
    <property type="molecule type" value="Genomic_DNA"/>
</dbReference>
<dbReference type="GeneID" id="83220437"/>
<comment type="caution">
    <text evidence="2">The sequence shown here is derived from an EMBL/GenBank/DDBJ whole genome shotgun (WGS) entry which is preliminary data.</text>
</comment>
<gene>
    <name evidence="2" type="ORF">O0I10_013169</name>
</gene>
<dbReference type="Proteomes" id="UP001234581">
    <property type="component" value="Unassembled WGS sequence"/>
</dbReference>